<keyword evidence="3" id="KW-1185">Reference proteome</keyword>
<sequence>MLDMDIAATVGLLMWTLLRRISPAACYILSSIPNLTNLGEQLTGHINNLPSNRHEFVVNLDLQSILDITSKLGGNFVARYIEIALKKMGKKFFFSKCLL</sequence>
<accession>A0A3M7QEU1</accession>
<evidence type="ECO:0000313" key="3">
    <source>
        <dbReference type="Proteomes" id="UP000276133"/>
    </source>
</evidence>
<protein>
    <submittedName>
        <fullName evidence="2">Uncharacterized protein</fullName>
    </submittedName>
</protein>
<evidence type="ECO:0000256" key="1">
    <source>
        <dbReference type="SAM" id="SignalP"/>
    </source>
</evidence>
<dbReference type="Proteomes" id="UP000276133">
    <property type="component" value="Unassembled WGS sequence"/>
</dbReference>
<feature type="non-terminal residue" evidence="2">
    <location>
        <position position="99"/>
    </location>
</feature>
<comment type="caution">
    <text evidence="2">The sequence shown here is derived from an EMBL/GenBank/DDBJ whole genome shotgun (WGS) entry which is preliminary data.</text>
</comment>
<dbReference type="EMBL" id="REGN01006389">
    <property type="protein sequence ID" value="RNA09704.1"/>
    <property type="molecule type" value="Genomic_DNA"/>
</dbReference>
<feature type="chain" id="PRO_5018216449" evidence="1">
    <location>
        <begin position="27"/>
        <end position="99"/>
    </location>
</feature>
<keyword evidence="1" id="KW-0732">Signal</keyword>
<dbReference type="AlphaFoldDB" id="A0A3M7QEU1"/>
<proteinExistence type="predicted"/>
<evidence type="ECO:0000313" key="2">
    <source>
        <dbReference type="EMBL" id="RNA09704.1"/>
    </source>
</evidence>
<gene>
    <name evidence="2" type="ORF">BpHYR1_010916</name>
</gene>
<name>A0A3M7QEU1_BRAPC</name>
<feature type="signal peptide" evidence="1">
    <location>
        <begin position="1"/>
        <end position="26"/>
    </location>
</feature>
<reference evidence="2 3" key="1">
    <citation type="journal article" date="2018" name="Sci. Rep.">
        <title>Genomic signatures of local adaptation to the degree of environmental predictability in rotifers.</title>
        <authorList>
            <person name="Franch-Gras L."/>
            <person name="Hahn C."/>
            <person name="Garcia-Roger E.M."/>
            <person name="Carmona M.J."/>
            <person name="Serra M."/>
            <person name="Gomez A."/>
        </authorList>
    </citation>
    <scope>NUCLEOTIDE SEQUENCE [LARGE SCALE GENOMIC DNA]</scope>
    <source>
        <strain evidence="2">HYR1</strain>
    </source>
</reference>
<organism evidence="2 3">
    <name type="scientific">Brachionus plicatilis</name>
    <name type="common">Marine rotifer</name>
    <name type="synonym">Brachionus muelleri</name>
    <dbReference type="NCBI Taxonomy" id="10195"/>
    <lineage>
        <taxon>Eukaryota</taxon>
        <taxon>Metazoa</taxon>
        <taxon>Spiralia</taxon>
        <taxon>Gnathifera</taxon>
        <taxon>Rotifera</taxon>
        <taxon>Eurotatoria</taxon>
        <taxon>Monogononta</taxon>
        <taxon>Pseudotrocha</taxon>
        <taxon>Ploima</taxon>
        <taxon>Brachionidae</taxon>
        <taxon>Brachionus</taxon>
    </lineage>
</organism>